<evidence type="ECO:0000313" key="5">
    <source>
        <dbReference type="EMBL" id="CCG98081.1"/>
    </source>
</evidence>
<dbReference type="InterPro" id="IPR009742">
    <property type="entry name" value="Curlin_rpt"/>
</dbReference>
<feature type="compositionally biased region" description="Basic residues" evidence="3">
    <location>
        <begin position="100"/>
        <end position="109"/>
    </location>
</feature>
<feature type="region of interest" description="Disordered" evidence="3">
    <location>
        <begin position="66"/>
        <end position="109"/>
    </location>
</feature>
<feature type="compositionally biased region" description="Polar residues" evidence="3">
    <location>
        <begin position="77"/>
        <end position="91"/>
    </location>
</feature>
<dbReference type="EMBL" id="HE796683">
    <property type="protein sequence ID" value="CCG98081.1"/>
    <property type="molecule type" value="Genomic_DNA"/>
</dbReference>
<comment type="similarity">
    <text evidence="1">Belongs to the CsgA/CsgB family.</text>
</comment>
<keyword evidence="6" id="KW-1185">Reference proteome</keyword>
<evidence type="ECO:0008006" key="7">
    <source>
        <dbReference type="Google" id="ProtNLM"/>
    </source>
</evidence>
<evidence type="ECO:0000256" key="2">
    <source>
        <dbReference type="ARBA" id="ARBA00022729"/>
    </source>
</evidence>
<dbReference type="RefSeq" id="WP_015329181.1">
    <property type="nucleotide sequence ID" value="NC_020054.1"/>
</dbReference>
<dbReference type="KEGG" id="fae:FAES_0067"/>
<keyword evidence="2 4" id="KW-0732">Signal</keyword>
<dbReference type="AlphaFoldDB" id="I0K1S8"/>
<dbReference type="STRING" id="1166018.FAES_0067"/>
<name>I0K1S8_9BACT</name>
<feature type="signal peptide" evidence="4">
    <location>
        <begin position="1"/>
        <end position="23"/>
    </location>
</feature>
<feature type="chain" id="PRO_5003630090" description="Curlin associated repeat-containing protein" evidence="4">
    <location>
        <begin position="24"/>
        <end position="109"/>
    </location>
</feature>
<gene>
    <name evidence="5" type="ORF">FAES_0067</name>
</gene>
<proteinExistence type="inferred from homology"/>
<dbReference type="HOGENOM" id="CLU_2179945_0_0_10"/>
<evidence type="ECO:0000256" key="1">
    <source>
        <dbReference type="ARBA" id="ARBA00009766"/>
    </source>
</evidence>
<evidence type="ECO:0000313" key="6">
    <source>
        <dbReference type="Proteomes" id="UP000011058"/>
    </source>
</evidence>
<protein>
    <recommendedName>
        <fullName evidence="7">Curlin associated repeat-containing protein</fullName>
    </recommendedName>
</protein>
<accession>I0K1S8</accession>
<evidence type="ECO:0000256" key="4">
    <source>
        <dbReference type="SAM" id="SignalP"/>
    </source>
</evidence>
<reference evidence="5 6" key="1">
    <citation type="journal article" date="2012" name="J. Bacteriol.">
        <title>Genome Sequence of Fibrella aestuarina BUZ 2T, a Filamentous Marine Bacterium.</title>
        <authorList>
            <person name="Filippini M."/>
            <person name="Qi W."/>
            <person name="Blom J."/>
            <person name="Goesmann A."/>
            <person name="Smits T.H."/>
            <person name="Bagheri H.C."/>
        </authorList>
    </citation>
    <scope>NUCLEOTIDE SEQUENCE [LARGE SCALE GENOMIC DNA]</scope>
    <source>
        <strain evidence="6">BUZ 2T</strain>
    </source>
</reference>
<feature type="compositionally biased region" description="Low complexity" evidence="3">
    <location>
        <begin position="66"/>
        <end position="76"/>
    </location>
</feature>
<dbReference type="GO" id="GO:0007155">
    <property type="term" value="P:cell adhesion"/>
    <property type="evidence" value="ECO:0007669"/>
    <property type="project" value="InterPro"/>
</dbReference>
<organism evidence="5 6">
    <name type="scientific">Fibrella aestuarina BUZ 2</name>
    <dbReference type="NCBI Taxonomy" id="1166018"/>
    <lineage>
        <taxon>Bacteria</taxon>
        <taxon>Pseudomonadati</taxon>
        <taxon>Bacteroidota</taxon>
        <taxon>Cytophagia</taxon>
        <taxon>Cytophagales</taxon>
        <taxon>Spirosomataceae</taxon>
        <taxon>Fibrella</taxon>
    </lineage>
</organism>
<dbReference type="Pfam" id="PF07012">
    <property type="entry name" value="Curlin_rpt"/>
    <property type="match status" value="1"/>
</dbReference>
<evidence type="ECO:0000256" key="3">
    <source>
        <dbReference type="SAM" id="MobiDB-lite"/>
    </source>
</evidence>
<dbReference type="GO" id="GO:0009289">
    <property type="term" value="C:pilus"/>
    <property type="evidence" value="ECO:0007669"/>
    <property type="project" value="InterPro"/>
</dbReference>
<sequence>MNPYPAFFSALGLFLTGSGLVYAQAASPGDSLPTRRSTVVIRQSGQGNSATVIQSGNGQTTTTIVNTNGTNTTTVQHDGQSSVTIDQQGDNDTQRESDKRKAKPRKLND</sequence>
<dbReference type="Proteomes" id="UP000011058">
    <property type="component" value="Chromosome"/>
</dbReference>